<organism evidence="1 2">
    <name type="scientific">Capnocytophaga granulosa</name>
    <dbReference type="NCBI Taxonomy" id="45242"/>
    <lineage>
        <taxon>Bacteria</taxon>
        <taxon>Pseudomonadati</taxon>
        <taxon>Bacteroidota</taxon>
        <taxon>Flavobacteriia</taxon>
        <taxon>Flavobacteriales</taxon>
        <taxon>Flavobacteriaceae</taxon>
        <taxon>Capnocytophaga</taxon>
    </lineage>
</organism>
<evidence type="ECO:0000313" key="1">
    <source>
        <dbReference type="EMBL" id="SDW36151.1"/>
    </source>
</evidence>
<dbReference type="AlphaFoldDB" id="A0A1H2SX06"/>
<dbReference type="RefSeq" id="WP_016420377.1">
    <property type="nucleotide sequence ID" value="NZ_FNND01000002.1"/>
</dbReference>
<dbReference type="EMBL" id="FNND01000002">
    <property type="protein sequence ID" value="SDW36151.1"/>
    <property type="molecule type" value="Genomic_DNA"/>
</dbReference>
<name>A0A1H2SX06_9FLAO</name>
<dbReference type="GeneID" id="85016115"/>
<evidence type="ECO:0000313" key="2">
    <source>
        <dbReference type="Proteomes" id="UP000182771"/>
    </source>
</evidence>
<dbReference type="OrthoDB" id="1151340at2"/>
<accession>A0A1H2SX06</accession>
<gene>
    <name evidence="1" type="ORF">SAMN05444420_10213</name>
</gene>
<protein>
    <submittedName>
        <fullName evidence="1">Uncharacterized protein</fullName>
    </submittedName>
</protein>
<comment type="caution">
    <text evidence="1">The sequence shown here is derived from an EMBL/GenBank/DDBJ whole genome shotgun (WGS) entry which is preliminary data.</text>
</comment>
<proteinExistence type="predicted"/>
<reference evidence="1 2" key="1">
    <citation type="submission" date="2016-10" db="EMBL/GenBank/DDBJ databases">
        <authorList>
            <person name="Varghese N."/>
            <person name="Submissions S."/>
        </authorList>
    </citation>
    <scope>NUCLEOTIDE SEQUENCE [LARGE SCALE GENOMIC DNA]</scope>
    <source>
        <strain evidence="1 2">DSM 11449</strain>
    </source>
</reference>
<sequence>MSYTRNFTKKIDVHYSCDVDYPASEHGGTTTYHGIATEIVSIEVTVDTNPFDQSVISCNNMVNTLTSSVAATEAAQIVSINKNAEKVGNTIINGFFNTIRLEIDQQIVQLNNHIKSTLLHLREFKKRCIEKQKQMERDYHNITSRYLKIFEDLNHELSNRIHQIDKPVFSFAEQCQQQQNRTIGNDMVSTVAVFGNETGELQARISASVTKKRTLDAIGKANTFLLKQKQLEHTVNKNILKENIDAIQYAPICLVETHDAQNQIDKKIYTSDLLANIPPQELTNGFQHKAWGTLSDKESSQISRYFNAELNQQYSDTDTHTSRIRENILKLLNFNHIKSL</sequence>
<keyword evidence="2" id="KW-1185">Reference proteome</keyword>
<dbReference type="Proteomes" id="UP000182771">
    <property type="component" value="Unassembled WGS sequence"/>
</dbReference>